<gene>
    <name evidence="2" type="ORF">SAMN05421827_11948</name>
</gene>
<dbReference type="EMBL" id="FNCH01000019">
    <property type="protein sequence ID" value="SDH21438.1"/>
    <property type="molecule type" value="Genomic_DNA"/>
</dbReference>
<proteinExistence type="predicted"/>
<accession>A0A1G8AKI8</accession>
<feature type="region of interest" description="Disordered" evidence="1">
    <location>
        <begin position="84"/>
        <end position="177"/>
    </location>
</feature>
<evidence type="ECO:0000313" key="2">
    <source>
        <dbReference type="EMBL" id="SDH21438.1"/>
    </source>
</evidence>
<sequence length="177" mass="19649">MAVLHKKEEKIQAVLGRLPKKYTDEQFVEMFIKLYSKDWGKIKSAYIKQSQDKEPGTIINMPKPEVYLRQILANYLQQDHVTEAAAPKEEPVAEAPATEVKKTKAPAKKKEVVVEEAPAGEQKKKAPVKKKAEATETPSFEVKKAKAPAKKKAEATEEAPAAEKKTKAAAKKPATKK</sequence>
<dbReference type="Proteomes" id="UP000199643">
    <property type="component" value="Unassembled WGS sequence"/>
</dbReference>
<feature type="compositionally biased region" description="Basic residues" evidence="1">
    <location>
        <begin position="167"/>
        <end position="177"/>
    </location>
</feature>
<feature type="compositionally biased region" description="Basic and acidic residues" evidence="1">
    <location>
        <begin position="151"/>
        <end position="166"/>
    </location>
</feature>
<reference evidence="3" key="1">
    <citation type="submission" date="2016-10" db="EMBL/GenBank/DDBJ databases">
        <authorList>
            <person name="Varghese N."/>
            <person name="Submissions S."/>
        </authorList>
    </citation>
    <scope>NUCLEOTIDE SEQUENCE [LARGE SCALE GENOMIC DNA]</scope>
    <source>
        <strain evidence="3">DSM 17933</strain>
    </source>
</reference>
<keyword evidence="3" id="KW-1185">Reference proteome</keyword>
<dbReference type="AlphaFoldDB" id="A0A1G8AKI8"/>
<dbReference type="RefSeq" id="WP_208600684.1">
    <property type="nucleotide sequence ID" value="NZ_FNCH01000019.1"/>
</dbReference>
<organism evidence="2 3">
    <name type="scientific">Pedobacter terrae</name>
    <dbReference type="NCBI Taxonomy" id="405671"/>
    <lineage>
        <taxon>Bacteria</taxon>
        <taxon>Pseudomonadati</taxon>
        <taxon>Bacteroidota</taxon>
        <taxon>Sphingobacteriia</taxon>
        <taxon>Sphingobacteriales</taxon>
        <taxon>Sphingobacteriaceae</taxon>
        <taxon>Pedobacter</taxon>
    </lineage>
</organism>
<name>A0A1G8AKI8_9SPHI</name>
<evidence type="ECO:0000256" key="1">
    <source>
        <dbReference type="SAM" id="MobiDB-lite"/>
    </source>
</evidence>
<evidence type="ECO:0000313" key="3">
    <source>
        <dbReference type="Proteomes" id="UP000199643"/>
    </source>
</evidence>
<protein>
    <submittedName>
        <fullName evidence="2">Uncharacterized protein</fullName>
    </submittedName>
</protein>